<dbReference type="GO" id="GO:0001514">
    <property type="term" value="P:selenocysteine incorporation"/>
    <property type="evidence" value="ECO:0007669"/>
    <property type="project" value="TreeGrafter"/>
</dbReference>
<dbReference type="Proteomes" id="UP000245638">
    <property type="component" value="Unassembled WGS sequence"/>
</dbReference>
<sequence>MYYGNIISVLSSDKEKAGKIAESLGKLHENEKLRIYYRKKGDYIRSILVPTEYPEKILQAAEAVSLSSYCVLYLPIVPSWTEGELALLITSSGCKGEIITEMPESDVRKLFKGLPLEEFPIHQTPEEFEGKEEDKGVVYIDKAFVVKGVGVVITGFSYTQVKVHDKLNAIPQNKEVEIKSIQVLDEDQEAVDTGIRIGFALRNVREDEMKDALLLVKNEVKTVKSFSGEIFLFPWTKIESGNYHLVANGVSVMANLKINGSNVDVELSNEMPLSKRFIVVNVNAKQGKPRIAGYVIPK</sequence>
<dbReference type="Gene3D" id="2.40.30.10">
    <property type="entry name" value="Translation factors"/>
    <property type="match status" value="1"/>
</dbReference>
<dbReference type="GO" id="GO:0003746">
    <property type="term" value="F:translation elongation factor activity"/>
    <property type="evidence" value="ECO:0007669"/>
    <property type="project" value="UniProtKB-KW"/>
</dbReference>
<dbReference type="AlphaFoldDB" id="A0A2T9X228"/>
<dbReference type="SUPFAM" id="SSF50447">
    <property type="entry name" value="Translation proteins"/>
    <property type="match status" value="1"/>
</dbReference>
<dbReference type="PANTHER" id="PTHR43721:SF11">
    <property type="entry name" value="SELENOCYSTEINE-SPECIFIC ELONGATION FACTOR"/>
    <property type="match status" value="1"/>
</dbReference>
<comment type="caution">
    <text evidence="1">The sequence shown here is derived from an EMBL/GenBank/DDBJ whole genome shotgun (WGS) entry which is preliminary data.</text>
</comment>
<organism evidence="1 2">
    <name type="scientific">Acidianus hospitalis</name>
    <dbReference type="NCBI Taxonomy" id="563177"/>
    <lineage>
        <taxon>Archaea</taxon>
        <taxon>Thermoproteota</taxon>
        <taxon>Thermoprotei</taxon>
        <taxon>Sulfolobales</taxon>
        <taxon>Sulfolobaceae</taxon>
        <taxon>Acidianus</taxon>
    </lineage>
</organism>
<dbReference type="EMBL" id="QEFD01000232">
    <property type="protein sequence ID" value="PVU74158.1"/>
    <property type="molecule type" value="Genomic_DNA"/>
</dbReference>
<dbReference type="PANTHER" id="PTHR43721">
    <property type="entry name" value="ELONGATION FACTOR TU-RELATED"/>
    <property type="match status" value="1"/>
</dbReference>
<name>A0A2T9X228_9CREN</name>
<gene>
    <name evidence="1" type="ORF">DDW13_08295</name>
</gene>
<dbReference type="InterPro" id="IPR009000">
    <property type="entry name" value="Transl_B-barrel_sf"/>
</dbReference>
<evidence type="ECO:0000313" key="1">
    <source>
        <dbReference type="EMBL" id="PVU74158.1"/>
    </source>
</evidence>
<reference evidence="1 2" key="1">
    <citation type="journal article" date="2015" name="Appl. Environ. Microbiol.">
        <title>Nanoarchaeota, Their Sulfolobales Host, and Nanoarchaeota Virus Distribution across Yellowstone National Park Hot Springs.</title>
        <authorList>
            <person name="Munson-McGee J.H."/>
            <person name="Field E.K."/>
            <person name="Bateson M."/>
            <person name="Rooney C."/>
            <person name="Stepanauskas R."/>
            <person name="Young M.J."/>
        </authorList>
    </citation>
    <scope>NUCLEOTIDE SEQUENCE [LARGE SCALE GENOMIC DNA]</scope>
    <source>
        <strain evidence="1">SCGC AC-742_N10</strain>
    </source>
</reference>
<protein>
    <submittedName>
        <fullName evidence="1">Translation elongation factor</fullName>
    </submittedName>
</protein>
<keyword evidence="1" id="KW-0251">Elongation factor</keyword>
<dbReference type="InterPro" id="IPR050055">
    <property type="entry name" value="EF-Tu_GTPase"/>
</dbReference>
<evidence type="ECO:0000313" key="2">
    <source>
        <dbReference type="Proteomes" id="UP000245638"/>
    </source>
</evidence>
<keyword evidence="1" id="KW-0648">Protein biosynthesis</keyword>
<proteinExistence type="predicted"/>
<accession>A0A2T9X228</accession>